<dbReference type="EMBL" id="UYRR01026693">
    <property type="protein sequence ID" value="VDK36779.1"/>
    <property type="molecule type" value="Genomic_DNA"/>
</dbReference>
<accession>A0A3P6PLF6</accession>
<keyword evidence="1" id="KW-1133">Transmembrane helix</keyword>
<keyword evidence="3" id="KW-1185">Reference proteome</keyword>
<dbReference type="AlphaFoldDB" id="A0A3P6PLF6"/>
<evidence type="ECO:0000256" key="1">
    <source>
        <dbReference type="SAM" id="Phobius"/>
    </source>
</evidence>
<keyword evidence="1" id="KW-0812">Transmembrane</keyword>
<evidence type="ECO:0000313" key="3">
    <source>
        <dbReference type="Proteomes" id="UP000267096"/>
    </source>
</evidence>
<sequence length="91" mass="10288">MSQQQSAIRFDVMQLTQPWNDKVGSYSSDHICSRFCISIQDRKISSPKLYHFSDTFAATAMFSIVSVISLKFPILLFVTKAPYVTALKTTC</sequence>
<evidence type="ECO:0000313" key="2">
    <source>
        <dbReference type="EMBL" id="VDK36779.1"/>
    </source>
</evidence>
<keyword evidence="1" id="KW-0472">Membrane</keyword>
<dbReference type="Proteomes" id="UP000267096">
    <property type="component" value="Unassembled WGS sequence"/>
</dbReference>
<reference evidence="2 3" key="1">
    <citation type="submission" date="2018-11" db="EMBL/GenBank/DDBJ databases">
        <authorList>
            <consortium name="Pathogen Informatics"/>
        </authorList>
    </citation>
    <scope>NUCLEOTIDE SEQUENCE [LARGE SCALE GENOMIC DNA]</scope>
</reference>
<organism evidence="2 3">
    <name type="scientific">Anisakis simplex</name>
    <name type="common">Herring worm</name>
    <dbReference type="NCBI Taxonomy" id="6269"/>
    <lineage>
        <taxon>Eukaryota</taxon>
        <taxon>Metazoa</taxon>
        <taxon>Ecdysozoa</taxon>
        <taxon>Nematoda</taxon>
        <taxon>Chromadorea</taxon>
        <taxon>Rhabditida</taxon>
        <taxon>Spirurina</taxon>
        <taxon>Ascaridomorpha</taxon>
        <taxon>Ascaridoidea</taxon>
        <taxon>Anisakidae</taxon>
        <taxon>Anisakis</taxon>
        <taxon>Anisakis simplex complex</taxon>
    </lineage>
</organism>
<feature type="transmembrane region" description="Helical" evidence="1">
    <location>
        <begin position="56"/>
        <end position="78"/>
    </location>
</feature>
<proteinExistence type="predicted"/>
<name>A0A3P6PLF6_ANISI</name>
<gene>
    <name evidence="2" type="ORF">ASIM_LOCUS9100</name>
</gene>
<protein>
    <submittedName>
        <fullName evidence="2">Uncharacterized protein</fullName>
    </submittedName>
</protein>